<dbReference type="PROSITE" id="PS51257">
    <property type="entry name" value="PROKAR_LIPOPROTEIN"/>
    <property type="match status" value="1"/>
</dbReference>
<dbReference type="InterPro" id="IPR002137">
    <property type="entry name" value="Beta-lactam_class-D_AS"/>
</dbReference>
<dbReference type="InterPro" id="IPR001460">
    <property type="entry name" value="PCN-bd_Tpept"/>
</dbReference>
<evidence type="ECO:0000256" key="10">
    <source>
        <dbReference type="SAM" id="MobiDB-lite"/>
    </source>
</evidence>
<protein>
    <recommendedName>
        <fullName evidence="3 9">Beta-lactamase</fullName>
        <ecNumber evidence="3 9">3.5.2.6</ecNumber>
    </recommendedName>
</protein>
<evidence type="ECO:0000256" key="7">
    <source>
        <dbReference type="ARBA" id="ARBA00023136"/>
    </source>
</evidence>
<keyword evidence="4" id="KW-0645">Protease</keyword>
<dbReference type="Pfam" id="PF00905">
    <property type="entry name" value="Transpeptidase"/>
    <property type="match status" value="1"/>
</dbReference>
<evidence type="ECO:0000256" key="8">
    <source>
        <dbReference type="ARBA" id="ARBA00023251"/>
    </source>
</evidence>
<evidence type="ECO:0000256" key="2">
    <source>
        <dbReference type="ARBA" id="ARBA00007898"/>
    </source>
</evidence>
<dbReference type="Gene3D" id="3.90.1310.10">
    <property type="entry name" value="Penicillin-binding protein 2a (Domain 2)"/>
    <property type="match status" value="1"/>
</dbReference>
<evidence type="ECO:0000256" key="3">
    <source>
        <dbReference type="ARBA" id="ARBA00012865"/>
    </source>
</evidence>
<accession>A0ABP9V0Z7</accession>
<evidence type="ECO:0000256" key="5">
    <source>
        <dbReference type="ARBA" id="ARBA00022729"/>
    </source>
</evidence>
<dbReference type="InterPro" id="IPR050515">
    <property type="entry name" value="Beta-lactam/transpept"/>
</dbReference>
<comment type="similarity">
    <text evidence="2 9">Belongs to the class-D beta-lactamase family.</text>
</comment>
<keyword evidence="4" id="KW-0121">Carboxypeptidase</keyword>
<dbReference type="NCBIfam" id="TIGR03423">
    <property type="entry name" value="pbp2_mrdA"/>
    <property type="match status" value="1"/>
</dbReference>
<dbReference type="InterPro" id="IPR012338">
    <property type="entry name" value="Beta-lactam/transpept-like"/>
</dbReference>
<dbReference type="InterPro" id="IPR017790">
    <property type="entry name" value="Penicillin-binding_protein_2"/>
</dbReference>
<keyword evidence="6 9" id="KW-0378">Hydrolase</keyword>
<dbReference type="EMBL" id="BAABRL010000005">
    <property type="protein sequence ID" value="GAA5495640.1"/>
    <property type="molecule type" value="Genomic_DNA"/>
</dbReference>
<proteinExistence type="inferred from homology"/>
<dbReference type="InterPro" id="IPR036138">
    <property type="entry name" value="PBP_dimer_sf"/>
</dbReference>
<evidence type="ECO:0000256" key="9">
    <source>
        <dbReference type="RuleBase" id="RU361140"/>
    </source>
</evidence>
<dbReference type="PANTHER" id="PTHR30627">
    <property type="entry name" value="PEPTIDOGLYCAN D,D-TRANSPEPTIDASE"/>
    <property type="match status" value="1"/>
</dbReference>
<keyword evidence="14" id="KW-1185">Reference proteome</keyword>
<gene>
    <name evidence="13" type="primary">mrdA_1</name>
    <name evidence="13" type="ORF">Rhal01_01819</name>
</gene>
<evidence type="ECO:0000259" key="11">
    <source>
        <dbReference type="Pfam" id="PF00905"/>
    </source>
</evidence>
<keyword evidence="8 9" id="KW-0046">Antibiotic resistance</keyword>
<evidence type="ECO:0000313" key="13">
    <source>
        <dbReference type="EMBL" id="GAA5495640.1"/>
    </source>
</evidence>
<dbReference type="Gene3D" id="3.40.710.10">
    <property type="entry name" value="DD-peptidase/beta-lactamase superfamily"/>
    <property type="match status" value="1"/>
</dbReference>
<evidence type="ECO:0000256" key="1">
    <source>
        <dbReference type="ARBA" id="ARBA00004370"/>
    </source>
</evidence>
<keyword evidence="5" id="KW-0732">Signal</keyword>
<comment type="subcellular location">
    <subcellularLocation>
        <location evidence="1">Membrane</location>
    </subcellularLocation>
</comment>
<comment type="caution">
    <text evidence="13">The sequence shown here is derived from an EMBL/GenBank/DDBJ whole genome shotgun (WGS) entry which is preliminary data.</text>
</comment>
<feature type="domain" description="Penicillin-binding protein transpeptidase" evidence="11">
    <location>
        <begin position="284"/>
        <end position="608"/>
    </location>
</feature>
<evidence type="ECO:0000256" key="6">
    <source>
        <dbReference type="ARBA" id="ARBA00022801"/>
    </source>
</evidence>
<dbReference type="Pfam" id="PF03717">
    <property type="entry name" value="PBP_dimer"/>
    <property type="match status" value="1"/>
</dbReference>
<dbReference type="PROSITE" id="PS00337">
    <property type="entry name" value="BETA_LACTAMASE_D"/>
    <property type="match status" value="1"/>
</dbReference>
<evidence type="ECO:0000256" key="4">
    <source>
        <dbReference type="ARBA" id="ARBA00022645"/>
    </source>
</evidence>
<comment type="catalytic activity">
    <reaction evidence="9">
        <text>a beta-lactam + H2O = a substituted beta-amino acid</text>
        <dbReference type="Rhea" id="RHEA:20401"/>
        <dbReference type="ChEBI" id="CHEBI:15377"/>
        <dbReference type="ChEBI" id="CHEBI:35627"/>
        <dbReference type="ChEBI" id="CHEBI:140347"/>
        <dbReference type="EC" id="3.5.2.6"/>
    </reaction>
</comment>
<keyword evidence="7" id="KW-0472">Membrane</keyword>
<sequence>MKQPRYRYRLYLLTLLVLVGCGVLLTKLYEVQIERQEEFRELMPDNYEVRIREPGVRGEITDRNGVTLAKNLIDYQVVFDLEEIHRDYLEHSKSEKTEEEEDTPEEKKDIVAIINEWVRPRLAVHGLDTSYSARALSAHYKTHGGLVPYVFRDDLTYEQFAHFAEHNLELPGVYVRVAPRRVYPFGALASHVVGFLKQWEKGDVPPEFKHYIGDARGIEGIEATLDQYLRGSEGIRTILKDEKGKTLRDVDYMRPGPGSEVALTIDARVQYLTESVLRRAGRAAAVVMDPRTGEVLAMASVPDFDPNDFIPAITTEKYQNYRSNKGAPFLNRAISNFPPGSTFKIPTAIAGCLNGQHGAYCNCIGYTAYGKAKIRCWKTYGHGNLGLAEAIQRSCNPYFMKMANTMGPEKMVETFQNLGLGKTTGIRLPNESPGILPGSIEWQRRFRDKSMTPAFTGMLSIGQGDSEATPLQMASIISAVANGGRFYQPRIVRSVTHPTLGVQIADRAKLKLDLLKEGLDPTHLETIRTGMRLAANKVGGTARRASLADIVIGAKTGTAQTVDLGIKTHVAWTVAFAPYDSPRYVVVVAVKRGSSGGAVAGPLVKLILTGLFAQEEGHKLPLAKLSPYQGNLDIIDAISLPDDNQLAATFSDNGETGDEASSIVIVKPEPEVPENLPNPTIKPEVDQRGSVIPRAIPVQE</sequence>
<dbReference type="InterPro" id="IPR005311">
    <property type="entry name" value="PBP_dimer"/>
</dbReference>
<dbReference type="EC" id="3.5.2.6" evidence="3 9"/>
<feature type="region of interest" description="Disordered" evidence="10">
    <location>
        <begin position="667"/>
        <end position="700"/>
    </location>
</feature>
<dbReference type="SUPFAM" id="SSF56519">
    <property type="entry name" value="Penicillin binding protein dimerisation domain"/>
    <property type="match status" value="1"/>
</dbReference>
<organism evidence="13 14">
    <name type="scientific">Rubritalea halochordaticola</name>
    <dbReference type="NCBI Taxonomy" id="714537"/>
    <lineage>
        <taxon>Bacteria</taxon>
        <taxon>Pseudomonadati</taxon>
        <taxon>Verrucomicrobiota</taxon>
        <taxon>Verrucomicrobiia</taxon>
        <taxon>Verrucomicrobiales</taxon>
        <taxon>Rubritaleaceae</taxon>
        <taxon>Rubritalea</taxon>
    </lineage>
</organism>
<evidence type="ECO:0000259" key="12">
    <source>
        <dbReference type="Pfam" id="PF03717"/>
    </source>
</evidence>
<name>A0ABP9V0Z7_9BACT</name>
<dbReference type="SUPFAM" id="SSF56601">
    <property type="entry name" value="beta-lactamase/transpeptidase-like"/>
    <property type="match status" value="1"/>
</dbReference>
<reference evidence="13 14" key="1">
    <citation type="submission" date="2024-02" db="EMBL/GenBank/DDBJ databases">
        <title>Rubritalea halochordaticola NBRC 107102.</title>
        <authorList>
            <person name="Ichikawa N."/>
            <person name="Katano-Makiyama Y."/>
            <person name="Hidaka K."/>
        </authorList>
    </citation>
    <scope>NUCLEOTIDE SEQUENCE [LARGE SCALE GENOMIC DNA]</scope>
    <source>
        <strain evidence="13 14">NBRC 107102</strain>
    </source>
</reference>
<dbReference type="RefSeq" id="WP_346188402.1">
    <property type="nucleotide sequence ID" value="NZ_BAABRL010000005.1"/>
</dbReference>
<feature type="domain" description="Penicillin-binding protein dimerisation" evidence="12">
    <location>
        <begin position="54"/>
        <end position="249"/>
    </location>
</feature>
<dbReference type="Proteomes" id="UP001424741">
    <property type="component" value="Unassembled WGS sequence"/>
</dbReference>
<evidence type="ECO:0000313" key="14">
    <source>
        <dbReference type="Proteomes" id="UP001424741"/>
    </source>
</evidence>